<dbReference type="Pfam" id="PF00534">
    <property type="entry name" value="Glycos_transf_1"/>
    <property type="match status" value="1"/>
</dbReference>
<organism evidence="6 7">
    <name type="scientific">Microlunatus phosphovorus (strain ATCC 700054 / DSM 10555 / JCM 9379 / NBRC 101784 / NCIMB 13414 / VKM Ac-1990 / NM-1)</name>
    <dbReference type="NCBI Taxonomy" id="1032480"/>
    <lineage>
        <taxon>Bacteria</taxon>
        <taxon>Bacillati</taxon>
        <taxon>Actinomycetota</taxon>
        <taxon>Actinomycetes</taxon>
        <taxon>Propionibacteriales</taxon>
        <taxon>Propionibacteriaceae</taxon>
        <taxon>Microlunatus</taxon>
    </lineage>
</organism>
<sequence>MTVLSGRAQRSRQARPVTRPVRGVTSAAAVDVVVPGAIDDQARPSGGNIYDRRLCQGLTDVGWVVREHRLAGSWPVPNDTDRGLLAAVVARVPRGGLLLVDGLIASAAPDELRRCSVLGIRLIVLVHLPLGVAAPPESAVATRERAVLAGADVLIATSRWTGRWLVDHYRLPSERVHVAEPGVASAGLTWPTAAGGRLLCVGALAPHKGQDLLVSALARLGEFDWRCGLVGPEAEPAYGRSVRDLITSSGLTERVELTGPLAPAELMARYAETDLVVVPSRIETYGMVVCEAHARGIPVIATLAGGLPDTLGLAGDGSGPGLLIPVGDPESLADALRRWLTDETLRSRLRDAAAARRQMLPAWSSTVEHIDVILSGLVP</sequence>
<keyword evidence="2 6" id="KW-0808">Transferase</keyword>
<evidence type="ECO:0000313" key="6">
    <source>
        <dbReference type="EMBL" id="BAK33139.1"/>
    </source>
</evidence>
<dbReference type="Pfam" id="PF13439">
    <property type="entry name" value="Glyco_transf_4"/>
    <property type="match status" value="1"/>
</dbReference>
<reference evidence="6 7" key="1">
    <citation type="submission" date="2011-05" db="EMBL/GenBank/DDBJ databases">
        <title>Whole genome sequence of Microlunatus phosphovorus NM-1.</title>
        <authorList>
            <person name="Hosoyama A."/>
            <person name="Sasaki K."/>
            <person name="Harada T."/>
            <person name="Igarashi R."/>
            <person name="Kawakoshi A."/>
            <person name="Sasagawa M."/>
            <person name="Fukada J."/>
            <person name="Nakamura S."/>
            <person name="Katano Y."/>
            <person name="Hanada S."/>
            <person name="Kamagata Y."/>
            <person name="Nakamura N."/>
            <person name="Yamazaki S."/>
            <person name="Fujita N."/>
        </authorList>
    </citation>
    <scope>NUCLEOTIDE SEQUENCE [LARGE SCALE GENOMIC DNA]</scope>
    <source>
        <strain evidence="7">ATCC 700054 / DSM 10555 / JCM 9379 / NBRC 101784 / NCIMB 13414 / VKM Ac-1990 / NM-1</strain>
    </source>
</reference>
<dbReference type="Proteomes" id="UP000007947">
    <property type="component" value="Chromosome"/>
</dbReference>
<name>F5XHJ4_MICPN</name>
<dbReference type="KEGG" id="mph:MLP_01250"/>
<feature type="domain" description="Glycosyltransferase subfamily 4-like N-terminal" evidence="5">
    <location>
        <begin position="114"/>
        <end position="183"/>
    </location>
</feature>
<dbReference type="eggNOG" id="COG0438">
    <property type="taxonomic scope" value="Bacteria"/>
</dbReference>
<evidence type="ECO:0000256" key="1">
    <source>
        <dbReference type="ARBA" id="ARBA00022676"/>
    </source>
</evidence>
<dbReference type="STRING" id="1032480.MLP_01250"/>
<evidence type="ECO:0000256" key="2">
    <source>
        <dbReference type="ARBA" id="ARBA00022679"/>
    </source>
</evidence>
<dbReference type="CDD" id="cd03801">
    <property type="entry name" value="GT4_PimA-like"/>
    <property type="match status" value="1"/>
</dbReference>
<dbReference type="AlphaFoldDB" id="F5XHJ4"/>
<feature type="domain" description="Glycosyl transferase family 1" evidence="4">
    <location>
        <begin position="198"/>
        <end position="354"/>
    </location>
</feature>
<proteinExistence type="predicted"/>
<gene>
    <name evidence="6" type="ordered locus">MLP_01250</name>
</gene>
<dbReference type="Gene3D" id="3.40.50.2000">
    <property type="entry name" value="Glycogen Phosphorylase B"/>
    <property type="match status" value="2"/>
</dbReference>
<dbReference type="EMBL" id="AP012204">
    <property type="protein sequence ID" value="BAK33139.1"/>
    <property type="molecule type" value="Genomic_DNA"/>
</dbReference>
<protein>
    <submittedName>
        <fullName evidence="6">Putative glycosyltransferase</fullName>
        <ecNumber evidence="6">2.4.-.-</ecNumber>
    </submittedName>
</protein>
<evidence type="ECO:0000313" key="7">
    <source>
        <dbReference type="Proteomes" id="UP000007947"/>
    </source>
</evidence>
<dbReference type="SUPFAM" id="SSF53756">
    <property type="entry name" value="UDP-Glycosyltransferase/glycogen phosphorylase"/>
    <property type="match status" value="1"/>
</dbReference>
<accession>F5XHJ4</accession>
<evidence type="ECO:0000259" key="5">
    <source>
        <dbReference type="Pfam" id="PF13439"/>
    </source>
</evidence>
<keyword evidence="1 6" id="KW-0328">Glycosyltransferase</keyword>
<evidence type="ECO:0000256" key="3">
    <source>
        <dbReference type="SAM" id="MobiDB-lite"/>
    </source>
</evidence>
<dbReference type="PANTHER" id="PTHR12526">
    <property type="entry name" value="GLYCOSYLTRANSFERASE"/>
    <property type="match status" value="1"/>
</dbReference>
<dbReference type="InterPro" id="IPR001296">
    <property type="entry name" value="Glyco_trans_1"/>
</dbReference>
<dbReference type="EC" id="2.4.-.-" evidence="6"/>
<dbReference type="GO" id="GO:0016757">
    <property type="term" value="F:glycosyltransferase activity"/>
    <property type="evidence" value="ECO:0007669"/>
    <property type="project" value="UniProtKB-KW"/>
</dbReference>
<dbReference type="PANTHER" id="PTHR12526:SF510">
    <property type="entry name" value="D-INOSITOL 3-PHOSPHATE GLYCOSYLTRANSFERASE"/>
    <property type="match status" value="1"/>
</dbReference>
<dbReference type="InterPro" id="IPR028098">
    <property type="entry name" value="Glyco_trans_4-like_N"/>
</dbReference>
<evidence type="ECO:0000259" key="4">
    <source>
        <dbReference type="Pfam" id="PF00534"/>
    </source>
</evidence>
<dbReference type="HOGENOM" id="CLU_009583_16_0_11"/>
<keyword evidence="7" id="KW-1185">Reference proteome</keyword>
<feature type="region of interest" description="Disordered" evidence="3">
    <location>
        <begin position="1"/>
        <end position="20"/>
    </location>
</feature>